<proteinExistence type="predicted"/>
<sequence>MIYLLSVLYAFVLILYVLWRPSIRNFGLPLLDSFVIGVFLFAAGSVVVWVEAIEYSSEVAHIGLLAGISGTLGASISARTLLGGAVDLSLAKRIRQISIGSGERFAVIFGLLLCTAVSIAFMFSIYLNEELFDLYYKSVILNEISLTPARIAMSSGEYGYFYPGYIKQVRDILFPILLVSVIIFRFGRIVDAILFASFFFVAAAGFLSGQRLVFAQFFLCILAAVLVDFFSRGRAARFSLLLSGSMGATTVAGMVFLTVMLGRLDIALSPDVAPARNVETKVSASQTESQPENVAQKNAVERKLAEIKRPEDAAVENDPASLSRTTKAAGASSELEPITAANGDVIVAPREADAEGKSASPRQATEVEVNLKRLEPVVSETVTAVSTQDSGVAIKKGTEVNADTPVAVPADTAAEPAKAPASDFYQLPRPIAAIVALVHRAIIAVPRENTISYEFWAVDAPTYGQGWITDLGGVKPGTQKQLSNVLSEANRGGQAGNSPMALAVDIFHNWGWVGVAVFPALFALVFAATDKILTLGNSPIFIGNKIFLFFSIPLMYSPFLILLYGGAVTISIIIYITILRSKLLGYFGLHPSHLRSV</sequence>
<organism evidence="3 4">
    <name type="scientific">Nitratireductor arenosus</name>
    <dbReference type="NCBI Taxonomy" id="2682096"/>
    <lineage>
        <taxon>Bacteria</taxon>
        <taxon>Pseudomonadati</taxon>
        <taxon>Pseudomonadota</taxon>
        <taxon>Alphaproteobacteria</taxon>
        <taxon>Hyphomicrobiales</taxon>
        <taxon>Phyllobacteriaceae</taxon>
        <taxon>Nitratireductor</taxon>
    </lineage>
</organism>
<feature type="region of interest" description="Disordered" evidence="1">
    <location>
        <begin position="279"/>
        <end position="298"/>
    </location>
</feature>
<feature type="transmembrane region" description="Helical" evidence="2">
    <location>
        <begin position="510"/>
        <end position="528"/>
    </location>
</feature>
<accession>A0A844QNL4</accession>
<dbReference type="Proteomes" id="UP000463224">
    <property type="component" value="Unassembled WGS sequence"/>
</dbReference>
<gene>
    <name evidence="3" type="ORF">GN330_23285</name>
</gene>
<dbReference type="RefSeq" id="WP_156716143.1">
    <property type="nucleotide sequence ID" value="NZ_WPHG01000012.1"/>
</dbReference>
<feature type="compositionally biased region" description="Polar residues" evidence="1">
    <location>
        <begin position="280"/>
        <end position="296"/>
    </location>
</feature>
<protein>
    <recommendedName>
        <fullName evidence="5">Oligosaccharide repeat unit polymerase</fullName>
    </recommendedName>
</protein>
<dbReference type="EMBL" id="WPHG01000012">
    <property type="protein sequence ID" value="MVB00175.1"/>
    <property type="molecule type" value="Genomic_DNA"/>
</dbReference>
<feature type="transmembrane region" description="Helical" evidence="2">
    <location>
        <begin position="562"/>
        <end position="579"/>
    </location>
</feature>
<evidence type="ECO:0000313" key="4">
    <source>
        <dbReference type="Proteomes" id="UP000463224"/>
    </source>
</evidence>
<keyword evidence="2" id="KW-0812">Transmembrane</keyword>
<evidence type="ECO:0000313" key="3">
    <source>
        <dbReference type="EMBL" id="MVB00175.1"/>
    </source>
</evidence>
<feature type="transmembrane region" description="Helical" evidence="2">
    <location>
        <begin position="105"/>
        <end position="127"/>
    </location>
</feature>
<feature type="transmembrane region" description="Helical" evidence="2">
    <location>
        <begin position="189"/>
        <end position="207"/>
    </location>
</feature>
<reference evidence="3 4" key="1">
    <citation type="submission" date="2019-12" db="EMBL/GenBank/DDBJ databases">
        <title>Nitratireductor arenosus sp. nov., Isolated from sea sand, Jeju island, South Korea.</title>
        <authorList>
            <person name="Kim W."/>
        </authorList>
    </citation>
    <scope>NUCLEOTIDE SEQUENCE [LARGE SCALE GENOMIC DNA]</scope>
    <source>
        <strain evidence="3 4">CAU 1489</strain>
    </source>
</reference>
<keyword evidence="2" id="KW-1133">Transmembrane helix</keyword>
<feature type="transmembrane region" description="Helical" evidence="2">
    <location>
        <begin position="238"/>
        <end position="261"/>
    </location>
</feature>
<dbReference type="AlphaFoldDB" id="A0A844QNL4"/>
<feature type="transmembrane region" description="Helical" evidence="2">
    <location>
        <begin position="6"/>
        <end position="23"/>
    </location>
</feature>
<comment type="caution">
    <text evidence="3">The sequence shown here is derived from an EMBL/GenBank/DDBJ whole genome shotgun (WGS) entry which is preliminary data.</text>
</comment>
<evidence type="ECO:0000256" key="2">
    <source>
        <dbReference type="SAM" id="Phobius"/>
    </source>
</evidence>
<feature type="region of interest" description="Disordered" evidence="1">
    <location>
        <begin position="306"/>
        <end position="335"/>
    </location>
</feature>
<evidence type="ECO:0008006" key="5">
    <source>
        <dbReference type="Google" id="ProtNLM"/>
    </source>
</evidence>
<feature type="transmembrane region" description="Helical" evidence="2">
    <location>
        <begin position="30"/>
        <end position="50"/>
    </location>
</feature>
<feature type="transmembrane region" description="Helical" evidence="2">
    <location>
        <begin position="213"/>
        <end position="231"/>
    </location>
</feature>
<keyword evidence="2" id="KW-0472">Membrane</keyword>
<feature type="transmembrane region" description="Helical" evidence="2">
    <location>
        <begin position="540"/>
        <end position="556"/>
    </location>
</feature>
<name>A0A844QNL4_9HYPH</name>
<evidence type="ECO:0000256" key="1">
    <source>
        <dbReference type="SAM" id="MobiDB-lite"/>
    </source>
</evidence>
<keyword evidence="4" id="KW-1185">Reference proteome</keyword>
<feature type="transmembrane region" description="Helical" evidence="2">
    <location>
        <begin position="62"/>
        <end position="84"/>
    </location>
</feature>